<dbReference type="GO" id="GO:0016020">
    <property type="term" value="C:membrane"/>
    <property type="evidence" value="ECO:0007669"/>
    <property type="project" value="UniProtKB-SubCell"/>
</dbReference>
<feature type="domain" description="Protein root UVB sensitive/RUS" evidence="7">
    <location>
        <begin position="1"/>
        <end position="177"/>
    </location>
</feature>
<evidence type="ECO:0000256" key="6">
    <source>
        <dbReference type="SAM" id="Phobius"/>
    </source>
</evidence>
<keyword evidence="4 6" id="KW-1133">Transmembrane helix</keyword>
<dbReference type="InterPro" id="IPR054549">
    <property type="entry name" value="UVB_sens_RUS_dom"/>
</dbReference>
<organism evidence="8 9">
    <name type="scientific">Triparma verrucosa</name>
    <dbReference type="NCBI Taxonomy" id="1606542"/>
    <lineage>
        <taxon>Eukaryota</taxon>
        <taxon>Sar</taxon>
        <taxon>Stramenopiles</taxon>
        <taxon>Ochrophyta</taxon>
        <taxon>Bolidophyceae</taxon>
        <taxon>Parmales</taxon>
        <taxon>Triparmaceae</taxon>
        <taxon>Triparma</taxon>
    </lineage>
</organism>
<keyword evidence="5 6" id="KW-0472">Membrane</keyword>
<proteinExistence type="inferred from homology"/>
<comment type="subcellular location">
    <subcellularLocation>
        <location evidence="1">Membrane</location>
    </subcellularLocation>
</comment>
<protein>
    <recommendedName>
        <fullName evidence="7">Protein root UVB sensitive/RUS domain-containing protein</fullName>
    </recommendedName>
</protein>
<dbReference type="AlphaFoldDB" id="A0A9W7C1X9"/>
<evidence type="ECO:0000259" key="7">
    <source>
        <dbReference type="Pfam" id="PF04884"/>
    </source>
</evidence>
<sequence>MGIGSETATPIAAALIWAFRDGLGMIVGLLFGGAKSTTFKGYVLQYRLFADVMNDLGMIVDIALPFCDPKYYNAGYAISTSCKAICGVAAGATRGSILMSFTNGRDTSEITSKESAQETAITVVGILCGVVVGGWVEEWRFAWFAFWTAVHVWANFHAVKSVKFKTLNFPRLRAIINEEGGIVGPMEVEESVFCFWDMLRGSKVDLGCSLADLGKLEVGDVKGRKYVIVRKNGRKKVAISADASSEDVLDAATEALGGRKPRKDWAKRLADAGWRIDEFHFVVGDWRYKVEDNR</sequence>
<evidence type="ECO:0000256" key="1">
    <source>
        <dbReference type="ARBA" id="ARBA00004370"/>
    </source>
</evidence>
<evidence type="ECO:0000313" key="9">
    <source>
        <dbReference type="Proteomes" id="UP001165160"/>
    </source>
</evidence>
<reference evidence="9" key="1">
    <citation type="journal article" date="2023" name="Commun. Biol.">
        <title>Genome analysis of Parmales, the sister group of diatoms, reveals the evolutionary specialization of diatoms from phago-mixotrophs to photoautotrophs.</title>
        <authorList>
            <person name="Ban H."/>
            <person name="Sato S."/>
            <person name="Yoshikawa S."/>
            <person name="Yamada K."/>
            <person name="Nakamura Y."/>
            <person name="Ichinomiya M."/>
            <person name="Sato N."/>
            <person name="Blanc-Mathieu R."/>
            <person name="Endo H."/>
            <person name="Kuwata A."/>
            <person name="Ogata H."/>
        </authorList>
    </citation>
    <scope>NUCLEOTIDE SEQUENCE [LARGE SCALE GENOMIC DNA]</scope>
    <source>
        <strain evidence="9">NIES 3699</strain>
    </source>
</reference>
<dbReference type="Proteomes" id="UP001165160">
    <property type="component" value="Unassembled WGS sequence"/>
</dbReference>
<name>A0A9W7C1X9_9STRA</name>
<gene>
    <name evidence="8" type="ORF">TrVE_jg11099</name>
</gene>
<comment type="similarity">
    <text evidence="2">Belongs to the RUS1 family.</text>
</comment>
<accession>A0A9W7C1X9</accession>
<evidence type="ECO:0000313" key="8">
    <source>
        <dbReference type="EMBL" id="GMI00738.1"/>
    </source>
</evidence>
<keyword evidence="3 6" id="KW-0812">Transmembrane</keyword>
<dbReference type="InterPro" id="IPR006968">
    <property type="entry name" value="RUS_fam"/>
</dbReference>
<evidence type="ECO:0000256" key="2">
    <source>
        <dbReference type="ARBA" id="ARBA00007558"/>
    </source>
</evidence>
<keyword evidence="9" id="KW-1185">Reference proteome</keyword>
<evidence type="ECO:0000256" key="3">
    <source>
        <dbReference type="ARBA" id="ARBA00022692"/>
    </source>
</evidence>
<dbReference type="EMBL" id="BRXX01000251">
    <property type="protein sequence ID" value="GMI00738.1"/>
    <property type="molecule type" value="Genomic_DNA"/>
</dbReference>
<feature type="transmembrane region" description="Helical" evidence="6">
    <location>
        <begin position="12"/>
        <end position="32"/>
    </location>
</feature>
<dbReference type="Pfam" id="PF04884">
    <property type="entry name" value="UVB_sens_prot"/>
    <property type="match status" value="1"/>
</dbReference>
<evidence type="ECO:0000256" key="5">
    <source>
        <dbReference type="ARBA" id="ARBA00023136"/>
    </source>
</evidence>
<dbReference type="PANTHER" id="PTHR12770">
    <property type="entry name" value="RUS1 FAMILY PROTEIN C16ORF58"/>
    <property type="match status" value="1"/>
</dbReference>
<feature type="transmembrane region" description="Helical" evidence="6">
    <location>
        <begin position="142"/>
        <end position="159"/>
    </location>
</feature>
<evidence type="ECO:0000256" key="4">
    <source>
        <dbReference type="ARBA" id="ARBA00022989"/>
    </source>
</evidence>
<comment type="caution">
    <text evidence="8">The sequence shown here is derived from an EMBL/GenBank/DDBJ whole genome shotgun (WGS) entry which is preliminary data.</text>
</comment>
<dbReference type="PANTHER" id="PTHR12770:SF31">
    <property type="entry name" value="RUS FAMILY MEMBER 1"/>
    <property type="match status" value="1"/>
</dbReference>
<feature type="transmembrane region" description="Helical" evidence="6">
    <location>
        <begin position="119"/>
        <end position="136"/>
    </location>
</feature>